<sequence>MLNKNNMKTKFLMTAIVSSLLFFSACDSTMELNNEDQGAQKSLKVSLNEGVGDLTKAVNLISGSDEFRLLGNISLANQQNVSGAQYAPEFRNDSVRILLADISGVYEYSWKRVKRAPMSILRYFERTADNDHLIVRLPVQKVRDYFYLFVHRPNDTTLTNNFEADVHDYMLFRSHEKGLEYRLGANLKFDSTNIGAITIRSTRNKVNGFDYLSVYHLGNGYTVSNVENSGDTAVSVYSINKDDKILYEENISSYRVNKENRRRERVYSLTIGDVKIVREMGPNSLDSAKVYVAGVLQLNSKVEVVINETEGSEPGVTNKKRDVKITFDDGTSTTIRELTGNTIENIAEIFKAVRQAGFATQIIDRIAGNIYWNKN</sequence>
<dbReference type="PROSITE" id="PS51257">
    <property type="entry name" value="PROKAR_LIPOPROTEIN"/>
    <property type="match status" value="1"/>
</dbReference>
<reference evidence="1" key="1">
    <citation type="submission" date="2019-08" db="EMBL/GenBank/DDBJ databases">
        <authorList>
            <person name="Kucharzyk K."/>
            <person name="Murdoch R.W."/>
            <person name="Higgins S."/>
            <person name="Loffler F."/>
        </authorList>
    </citation>
    <scope>NUCLEOTIDE SEQUENCE</scope>
</reference>
<evidence type="ECO:0000313" key="1">
    <source>
        <dbReference type="EMBL" id="MPM64867.1"/>
    </source>
</evidence>
<protein>
    <submittedName>
        <fullName evidence="1">Uncharacterized protein</fullName>
    </submittedName>
</protein>
<organism evidence="1">
    <name type="scientific">bioreactor metagenome</name>
    <dbReference type="NCBI Taxonomy" id="1076179"/>
    <lineage>
        <taxon>unclassified sequences</taxon>
        <taxon>metagenomes</taxon>
        <taxon>ecological metagenomes</taxon>
    </lineage>
</organism>
<dbReference type="EMBL" id="VSSQ01020197">
    <property type="protein sequence ID" value="MPM64867.1"/>
    <property type="molecule type" value="Genomic_DNA"/>
</dbReference>
<name>A0A645BHL4_9ZZZZ</name>
<comment type="caution">
    <text evidence="1">The sequence shown here is derived from an EMBL/GenBank/DDBJ whole genome shotgun (WGS) entry which is preliminary data.</text>
</comment>
<gene>
    <name evidence="1" type="ORF">SDC9_111758</name>
</gene>
<proteinExistence type="predicted"/>
<accession>A0A645BHL4</accession>
<dbReference type="AlphaFoldDB" id="A0A645BHL4"/>